<evidence type="ECO:0000313" key="1">
    <source>
        <dbReference type="EMBL" id="VHO05087.1"/>
    </source>
</evidence>
<name>A0A486XU96_9GAMM</name>
<dbReference type="EMBL" id="CAAJGR010000119">
    <property type="protein sequence ID" value="VHO05087.1"/>
    <property type="molecule type" value="Genomic_DNA"/>
</dbReference>
<protein>
    <submittedName>
        <fullName evidence="1">Predicted secreted protein</fullName>
    </submittedName>
</protein>
<organism evidence="1">
    <name type="scientific">Rheinheimera sp. BAL341</name>
    <dbReference type="NCBI Taxonomy" id="1708203"/>
    <lineage>
        <taxon>Bacteria</taxon>
        <taxon>Pseudomonadati</taxon>
        <taxon>Pseudomonadota</taxon>
        <taxon>Gammaproteobacteria</taxon>
        <taxon>Chromatiales</taxon>
        <taxon>Chromatiaceae</taxon>
        <taxon>Rheinheimera</taxon>
    </lineage>
</organism>
<dbReference type="AlphaFoldDB" id="A0A486XU96"/>
<sequence>MLFFPPFTWAQFDLSGAADLTLENGQQKQLTYSFRYFRQEGNYHFVAGEQKLVVPSVPQKYSIALILQDNKDVWVPDFSKMPVQGFHFSIGGNTIVLRRDPAVTEAPGNFTLQLNDEIFYFNRGPGQINFYFSEEGIKEVKIEGMLKPRK</sequence>
<reference evidence="1" key="1">
    <citation type="submission" date="2019-04" db="EMBL/GenBank/DDBJ databases">
        <authorList>
            <person name="Brambilla D."/>
        </authorList>
    </citation>
    <scope>NUCLEOTIDE SEQUENCE</scope>
    <source>
        <strain evidence="1">BAL1</strain>
    </source>
</reference>
<proteinExistence type="predicted"/>
<gene>
    <name evidence="1" type="ORF">BAL341_2289</name>
</gene>
<accession>A0A486XU96</accession>